<name>A0ABW1STJ4_9LACO</name>
<accession>A0ABW1STJ4</accession>
<gene>
    <name evidence="1" type="ORF">ACFP1G_09455</name>
</gene>
<sequence>MQQIIFLVTSLNGMHKPNFSKQLLQALARGARVSVMVALIDFDASWLVREYLNRLAKKHRQVADVELVTLADMFRHESGLKLTSDERNAPDLTSFDERLFADDQQQVKRYLNEGHLVAELRQLDDETPMVLRQYQADQLVQTDTYGLDGQVVAIEKVVDEVAQTSYILNEQGEAVLRFVRHERPVEQVYNLSTNSVMTAVEFSGAKQNAEQANMTQRQKEKVAAEAIDHTSIISTTETYYGVLAYSNYRRFADVYAFYQAVLSRLLTSDTQLYVDLAANAAFSPQMPNQLIFNY</sequence>
<proteinExistence type="predicted"/>
<protein>
    <submittedName>
        <fullName evidence="1">Uncharacterized protein</fullName>
    </submittedName>
</protein>
<evidence type="ECO:0000313" key="1">
    <source>
        <dbReference type="EMBL" id="MFC6207694.1"/>
    </source>
</evidence>
<dbReference type="Proteomes" id="UP001596254">
    <property type="component" value="Unassembled WGS sequence"/>
</dbReference>
<keyword evidence="2" id="KW-1185">Reference proteome</keyword>
<evidence type="ECO:0000313" key="2">
    <source>
        <dbReference type="Proteomes" id="UP001596254"/>
    </source>
</evidence>
<organism evidence="1 2">
    <name type="scientific">Levilactobacillus tongjiangensis</name>
    <dbReference type="NCBI Taxonomy" id="2486023"/>
    <lineage>
        <taxon>Bacteria</taxon>
        <taxon>Bacillati</taxon>
        <taxon>Bacillota</taxon>
        <taxon>Bacilli</taxon>
        <taxon>Lactobacillales</taxon>
        <taxon>Lactobacillaceae</taxon>
        <taxon>Levilactobacillus</taxon>
    </lineage>
</organism>
<dbReference type="RefSeq" id="WP_125692248.1">
    <property type="nucleotide sequence ID" value="NZ_JBHSSK010000024.1"/>
</dbReference>
<reference evidence="2" key="1">
    <citation type="journal article" date="2019" name="Int. J. Syst. Evol. Microbiol.">
        <title>The Global Catalogue of Microorganisms (GCM) 10K type strain sequencing project: providing services to taxonomists for standard genome sequencing and annotation.</title>
        <authorList>
            <consortium name="The Broad Institute Genomics Platform"/>
            <consortium name="The Broad Institute Genome Sequencing Center for Infectious Disease"/>
            <person name="Wu L."/>
            <person name="Ma J."/>
        </authorList>
    </citation>
    <scope>NUCLEOTIDE SEQUENCE [LARGE SCALE GENOMIC DNA]</scope>
    <source>
        <strain evidence="2">CCM 8905</strain>
    </source>
</reference>
<dbReference type="EMBL" id="JBHSSK010000024">
    <property type="protein sequence ID" value="MFC6207694.1"/>
    <property type="molecule type" value="Genomic_DNA"/>
</dbReference>
<comment type="caution">
    <text evidence="1">The sequence shown here is derived from an EMBL/GenBank/DDBJ whole genome shotgun (WGS) entry which is preliminary data.</text>
</comment>